<reference key="2">
    <citation type="submission" date="2011-10" db="EMBL/GenBank/DDBJ databases">
        <title>The genome and transcriptome sequence of Clonorchis sinensis provide insights into the carcinogenic liver fluke.</title>
        <authorList>
            <person name="Wang X."/>
            <person name="Huang Y."/>
            <person name="Chen W."/>
            <person name="Liu H."/>
            <person name="Guo L."/>
            <person name="Chen Y."/>
            <person name="Luo F."/>
            <person name="Zhou W."/>
            <person name="Sun J."/>
            <person name="Mao Q."/>
            <person name="Liang P."/>
            <person name="Zhou C."/>
            <person name="Tian Y."/>
            <person name="Men J."/>
            <person name="Lv X."/>
            <person name="Huang L."/>
            <person name="Zhou J."/>
            <person name="Hu Y."/>
            <person name="Li R."/>
            <person name="Zhang F."/>
            <person name="Lei H."/>
            <person name="Li X."/>
            <person name="Hu X."/>
            <person name="Liang C."/>
            <person name="Xu J."/>
            <person name="Wu Z."/>
            <person name="Yu X."/>
        </authorList>
    </citation>
    <scope>NUCLEOTIDE SEQUENCE</scope>
    <source>
        <strain>Henan</strain>
    </source>
</reference>
<proteinExistence type="predicted"/>
<dbReference type="AlphaFoldDB" id="G7Y8L7"/>
<reference evidence="1" key="1">
    <citation type="journal article" date="2011" name="Genome Biol.">
        <title>The draft genome of the carcinogenic human liver fluke Clonorchis sinensis.</title>
        <authorList>
            <person name="Wang X."/>
            <person name="Chen W."/>
            <person name="Huang Y."/>
            <person name="Sun J."/>
            <person name="Men J."/>
            <person name="Liu H."/>
            <person name="Luo F."/>
            <person name="Guo L."/>
            <person name="Lv X."/>
            <person name="Deng C."/>
            <person name="Zhou C."/>
            <person name="Fan Y."/>
            <person name="Li X."/>
            <person name="Huang L."/>
            <person name="Hu Y."/>
            <person name="Liang C."/>
            <person name="Hu X."/>
            <person name="Xu J."/>
            <person name="Yu X."/>
        </authorList>
    </citation>
    <scope>NUCLEOTIDE SEQUENCE [LARGE SCALE GENOMIC DNA]</scope>
    <source>
        <strain evidence="1">Henan</strain>
    </source>
</reference>
<protein>
    <submittedName>
        <fullName evidence="1">Uncharacterized protein</fullName>
    </submittedName>
</protein>
<name>G7Y8L7_CLOSI</name>
<feature type="non-terminal residue" evidence="1">
    <location>
        <position position="76"/>
    </location>
</feature>
<accession>G7Y8L7</accession>
<organism evidence="1 2">
    <name type="scientific">Clonorchis sinensis</name>
    <name type="common">Chinese liver fluke</name>
    <dbReference type="NCBI Taxonomy" id="79923"/>
    <lineage>
        <taxon>Eukaryota</taxon>
        <taxon>Metazoa</taxon>
        <taxon>Spiralia</taxon>
        <taxon>Lophotrochozoa</taxon>
        <taxon>Platyhelminthes</taxon>
        <taxon>Trematoda</taxon>
        <taxon>Digenea</taxon>
        <taxon>Opisthorchiida</taxon>
        <taxon>Opisthorchiata</taxon>
        <taxon>Opisthorchiidae</taxon>
        <taxon>Clonorchis</taxon>
    </lineage>
</organism>
<gene>
    <name evidence="1" type="ORF">CLF_102830</name>
</gene>
<sequence>MTCPQVLMRYLQAPRICNPRYSGFGVSVSYRLQAVSSFPRSDYARGASGDRSDRLLSPRTVRNCGIVRAAILSYPR</sequence>
<evidence type="ECO:0000313" key="2">
    <source>
        <dbReference type="Proteomes" id="UP000008909"/>
    </source>
</evidence>
<evidence type="ECO:0000313" key="1">
    <source>
        <dbReference type="EMBL" id="GAA49302.1"/>
    </source>
</evidence>
<dbReference type="Proteomes" id="UP000008909">
    <property type="component" value="Unassembled WGS sequence"/>
</dbReference>
<keyword evidence="2" id="KW-1185">Reference proteome</keyword>
<dbReference type="EMBL" id="DF142948">
    <property type="protein sequence ID" value="GAA49302.1"/>
    <property type="molecule type" value="Genomic_DNA"/>
</dbReference>